<dbReference type="Proteomes" id="UP000005439">
    <property type="component" value="Chromosome"/>
</dbReference>
<gene>
    <name evidence="2" type="ordered locus">Sulac_0429</name>
</gene>
<dbReference type="GO" id="GO:0016747">
    <property type="term" value="F:acyltransferase activity, transferring groups other than amino-acyl groups"/>
    <property type="evidence" value="ECO:0007669"/>
    <property type="project" value="InterPro"/>
</dbReference>
<protein>
    <submittedName>
        <fullName evidence="2">GCN5-related N-acetyltransferase</fullName>
    </submittedName>
</protein>
<dbReference type="InterPro" id="IPR053144">
    <property type="entry name" value="Acetyltransferase_Butenolide"/>
</dbReference>
<dbReference type="HOGENOM" id="CLU_086503_2_1_9"/>
<dbReference type="Pfam" id="PF00583">
    <property type="entry name" value="Acetyltransf_1"/>
    <property type="match status" value="1"/>
</dbReference>
<dbReference type="STRING" id="679936.Sulac_0429"/>
<name>G8TYM4_SULAD</name>
<dbReference type="PANTHER" id="PTHR43233">
    <property type="entry name" value="FAMILY N-ACETYLTRANSFERASE, PUTATIVE (AFU_ORTHOLOGUE AFUA_6G03350)-RELATED"/>
    <property type="match status" value="1"/>
</dbReference>
<evidence type="ECO:0000313" key="3">
    <source>
        <dbReference type="Proteomes" id="UP000005439"/>
    </source>
</evidence>
<dbReference type="PANTHER" id="PTHR43233:SF1">
    <property type="entry name" value="FAMILY N-ACETYLTRANSFERASE, PUTATIVE (AFU_ORTHOLOGUE AFUA_6G03350)-RELATED"/>
    <property type="match status" value="1"/>
</dbReference>
<dbReference type="KEGG" id="sap:Sulac_0429"/>
<keyword evidence="3" id="KW-1185">Reference proteome</keyword>
<dbReference type="AlphaFoldDB" id="G8TYM4"/>
<accession>G8TYM4</accession>
<dbReference type="PROSITE" id="PS51186">
    <property type="entry name" value="GNAT"/>
    <property type="match status" value="1"/>
</dbReference>
<organism evidence="2 3">
    <name type="scientific">Sulfobacillus acidophilus (strain ATCC 700253 / DSM 10332 / NAL)</name>
    <dbReference type="NCBI Taxonomy" id="679936"/>
    <lineage>
        <taxon>Bacteria</taxon>
        <taxon>Bacillati</taxon>
        <taxon>Bacillota</taxon>
        <taxon>Clostridia</taxon>
        <taxon>Eubacteriales</taxon>
        <taxon>Clostridiales Family XVII. Incertae Sedis</taxon>
        <taxon>Sulfobacillus</taxon>
    </lineage>
</organism>
<dbReference type="InterPro" id="IPR000182">
    <property type="entry name" value="GNAT_dom"/>
</dbReference>
<dbReference type="PATRIC" id="fig|679936.5.peg.442"/>
<dbReference type="Gene3D" id="3.40.630.30">
    <property type="match status" value="1"/>
</dbReference>
<evidence type="ECO:0000313" key="2">
    <source>
        <dbReference type="EMBL" id="AEW03989.1"/>
    </source>
</evidence>
<feature type="domain" description="N-acetyltransferase" evidence="1">
    <location>
        <begin position="16"/>
        <end position="153"/>
    </location>
</feature>
<dbReference type="InterPro" id="IPR016181">
    <property type="entry name" value="Acyl_CoA_acyltransferase"/>
</dbReference>
<dbReference type="EMBL" id="CP003179">
    <property type="protein sequence ID" value="AEW03989.1"/>
    <property type="molecule type" value="Genomic_DNA"/>
</dbReference>
<reference evidence="2 3" key="2">
    <citation type="journal article" date="2012" name="Stand. Genomic Sci.">
        <title>Complete genome sequence of the moderately thermophilic mineral-sulfide-oxidizing firmicute Sulfobacillus acidophilus type strain (NAL(T)).</title>
        <authorList>
            <person name="Anderson I."/>
            <person name="Chertkov O."/>
            <person name="Chen A."/>
            <person name="Saunders E."/>
            <person name="Lapidus A."/>
            <person name="Nolan M."/>
            <person name="Lucas S."/>
            <person name="Hammon N."/>
            <person name="Deshpande S."/>
            <person name="Cheng J.F."/>
            <person name="Han C."/>
            <person name="Tapia R."/>
            <person name="Goodwin L.A."/>
            <person name="Pitluck S."/>
            <person name="Liolios K."/>
            <person name="Pagani I."/>
            <person name="Ivanova N."/>
            <person name="Mikhailova N."/>
            <person name="Pati A."/>
            <person name="Palaniappan K."/>
            <person name="Land M."/>
            <person name="Pan C."/>
            <person name="Rohde M."/>
            <person name="Pukall R."/>
            <person name="Goker M."/>
            <person name="Detter J.C."/>
            <person name="Woyke T."/>
            <person name="Bristow J."/>
            <person name="Eisen J.A."/>
            <person name="Markowitz V."/>
            <person name="Hugenholtz P."/>
            <person name="Kyrpides N.C."/>
            <person name="Klenk H.P."/>
            <person name="Mavromatis K."/>
        </authorList>
    </citation>
    <scope>NUCLEOTIDE SEQUENCE [LARGE SCALE GENOMIC DNA]</scope>
    <source>
        <strain evidence="3">ATCC 700253 / DSM 10332 / NAL</strain>
    </source>
</reference>
<evidence type="ECO:0000259" key="1">
    <source>
        <dbReference type="PROSITE" id="PS51186"/>
    </source>
</evidence>
<sequence>MQSEFTMTIGQYQISTEFERLQPDVVWRFLTEHSTWARGIPYETFYRTIQNSLNFGAYDDRGRQVGFARVVTDYGQFAYICDVFVLQQHRGRGLGKALMAAIMSHPALAQLRRYALDTADAQGLYARYGFRNLSDPSVHMEILSRSTDVWPRS</sequence>
<dbReference type="SUPFAM" id="SSF55729">
    <property type="entry name" value="Acyl-CoA N-acyltransferases (Nat)"/>
    <property type="match status" value="1"/>
</dbReference>
<proteinExistence type="predicted"/>
<dbReference type="CDD" id="cd04301">
    <property type="entry name" value="NAT_SF"/>
    <property type="match status" value="1"/>
</dbReference>
<reference evidence="3" key="1">
    <citation type="submission" date="2011-12" db="EMBL/GenBank/DDBJ databases">
        <title>The complete genome of chromosome of Sulfobacillus acidophilus DSM 10332.</title>
        <authorList>
            <person name="Lucas S."/>
            <person name="Han J."/>
            <person name="Lapidus A."/>
            <person name="Bruce D."/>
            <person name="Goodwin L."/>
            <person name="Pitluck S."/>
            <person name="Peters L."/>
            <person name="Kyrpides N."/>
            <person name="Mavromatis K."/>
            <person name="Ivanova N."/>
            <person name="Mikhailova N."/>
            <person name="Chertkov O."/>
            <person name="Saunders E."/>
            <person name="Detter J.C."/>
            <person name="Tapia R."/>
            <person name="Han C."/>
            <person name="Land M."/>
            <person name="Hauser L."/>
            <person name="Markowitz V."/>
            <person name="Cheng J.-F."/>
            <person name="Hugenholtz P."/>
            <person name="Woyke T."/>
            <person name="Wu D."/>
            <person name="Pukall R."/>
            <person name="Gehrich-Schroeter G."/>
            <person name="Schneider S."/>
            <person name="Klenk H.-P."/>
            <person name="Eisen J.A."/>
        </authorList>
    </citation>
    <scope>NUCLEOTIDE SEQUENCE [LARGE SCALE GENOMIC DNA]</scope>
    <source>
        <strain evidence="3">ATCC 700253 / DSM 10332 / NAL</strain>
    </source>
</reference>